<dbReference type="InterPro" id="IPR029052">
    <property type="entry name" value="Metallo-depent_PP-like"/>
</dbReference>
<gene>
    <name evidence="2" type="ORF">NUH88_12650</name>
</gene>
<evidence type="ECO:0000313" key="3">
    <source>
        <dbReference type="Proteomes" id="UP001060336"/>
    </source>
</evidence>
<dbReference type="RefSeq" id="WP_257766772.1">
    <property type="nucleotide sequence ID" value="NZ_CP102480.1"/>
</dbReference>
<dbReference type="EMBL" id="CP102480">
    <property type="protein sequence ID" value="UUX48264.1"/>
    <property type="molecule type" value="Genomic_DNA"/>
</dbReference>
<organism evidence="2 3">
    <name type="scientific">Nisaea acidiphila</name>
    <dbReference type="NCBI Taxonomy" id="1862145"/>
    <lineage>
        <taxon>Bacteria</taxon>
        <taxon>Pseudomonadati</taxon>
        <taxon>Pseudomonadota</taxon>
        <taxon>Alphaproteobacteria</taxon>
        <taxon>Rhodospirillales</taxon>
        <taxon>Thalassobaculaceae</taxon>
        <taxon>Nisaea</taxon>
    </lineage>
</organism>
<dbReference type="AlphaFoldDB" id="A0A9J7ALA7"/>
<dbReference type="InterPro" id="IPR004843">
    <property type="entry name" value="Calcineurin-like_PHP"/>
</dbReference>
<sequence>MTGTQAGKATRARTEKPLFTFAVVSDTHIGPVDGVTPSPWQSNGLANDRARAAIARVNALSPDFVIHLGDMIHPTPDQPGYGAAAKRFREIFTDLEAPLHLVPGNHDIGDKPAIWTPAKCCTEDFIGLYREQFGADFGAFGHGPAHFIMVNSQIINTGTEREKVQWDWLETELESNRDKRLFLFGHQPLWVASSDEEEHYDNTAEPGRSRMRALLKKYGVEAWMSGHIHTFFYERDGNTELYVLPAVSALRLDYSELFKVPPSGPDEFGRNDAPKLGFVFVEIFENGHILHHIRSNGETHVDGGAPPAAPLSPRLHSKLGTLLPIGVELRDPWALPIEIAYSGVVDAFGRKPARDDYRLLALWETGLSRLRIPFEDIRNPESRARARALNACGFRFSTFLFRLPSEAARKQLVEAQDFLEQVNIILPIDEVAGAADGLRTLRDVTGLRVYLSPLRSSADHGHSVDGRFAHVIDHGFAPVELALLDRLGLGEGGDPYVDGVVFETVRETLPCNVIEPILAATDARGLSLSLTVKMGGPNPAALAGNRKDVSAMVVDALDAARNVGKGEIILDTLSDVDRGYFPRFGLFDRRMNPTETSERFLAHHAALIGAKP</sequence>
<protein>
    <submittedName>
        <fullName evidence="2">Metallophosphoesterase</fullName>
    </submittedName>
</protein>
<dbReference type="PANTHER" id="PTHR43143">
    <property type="entry name" value="METALLOPHOSPHOESTERASE, CALCINEURIN SUPERFAMILY"/>
    <property type="match status" value="1"/>
</dbReference>
<dbReference type="GO" id="GO:0016787">
    <property type="term" value="F:hydrolase activity"/>
    <property type="evidence" value="ECO:0007669"/>
    <property type="project" value="InterPro"/>
</dbReference>
<proteinExistence type="predicted"/>
<feature type="domain" description="Calcineurin-like phosphoesterase" evidence="1">
    <location>
        <begin position="20"/>
        <end position="230"/>
    </location>
</feature>
<evidence type="ECO:0000259" key="1">
    <source>
        <dbReference type="Pfam" id="PF00149"/>
    </source>
</evidence>
<dbReference type="Gene3D" id="3.60.21.10">
    <property type="match status" value="1"/>
</dbReference>
<dbReference type="Proteomes" id="UP001060336">
    <property type="component" value="Chromosome"/>
</dbReference>
<name>A0A9J7ALA7_9PROT</name>
<dbReference type="KEGG" id="naci:NUH88_12650"/>
<accession>A0A9J7ALA7</accession>
<dbReference type="Pfam" id="PF00149">
    <property type="entry name" value="Metallophos"/>
    <property type="match status" value="1"/>
</dbReference>
<evidence type="ECO:0000313" key="2">
    <source>
        <dbReference type="EMBL" id="UUX48264.1"/>
    </source>
</evidence>
<keyword evidence="3" id="KW-1185">Reference proteome</keyword>
<dbReference type="InterPro" id="IPR051918">
    <property type="entry name" value="STPP_CPPED1"/>
</dbReference>
<dbReference type="PANTHER" id="PTHR43143:SF1">
    <property type="entry name" value="SERINE_THREONINE-PROTEIN PHOSPHATASE CPPED1"/>
    <property type="match status" value="1"/>
</dbReference>
<reference evidence="2" key="1">
    <citation type="submission" date="2022-08" db="EMBL/GenBank/DDBJ databases">
        <title>Nisaea acidiphila sp. nov., isolated from a marine algal debris and emended description of the genus Nisaea Urios et al. 2008.</title>
        <authorList>
            <person name="Kwon K."/>
        </authorList>
    </citation>
    <scope>NUCLEOTIDE SEQUENCE</scope>
    <source>
        <strain evidence="2">MEBiC11861</strain>
    </source>
</reference>
<dbReference type="SUPFAM" id="SSF56300">
    <property type="entry name" value="Metallo-dependent phosphatases"/>
    <property type="match status" value="1"/>
</dbReference>